<dbReference type="SUPFAM" id="SSF53335">
    <property type="entry name" value="S-adenosyl-L-methionine-dependent methyltransferases"/>
    <property type="match status" value="1"/>
</dbReference>
<dbReference type="GO" id="GO:0009007">
    <property type="term" value="F:site-specific DNA-methyltransferase (adenine-specific) activity"/>
    <property type="evidence" value="ECO:0007669"/>
    <property type="project" value="UniProtKB-EC"/>
</dbReference>
<evidence type="ECO:0000256" key="1">
    <source>
        <dbReference type="ARBA" id="ARBA00011900"/>
    </source>
</evidence>
<gene>
    <name evidence="7" type="ORF">UW22_C0002G0007</name>
</gene>
<dbReference type="Pfam" id="PF07669">
    <property type="entry name" value="Eco57I"/>
    <property type="match status" value="1"/>
</dbReference>
<keyword evidence="4" id="KW-0949">S-adenosyl-L-methionine</keyword>
<dbReference type="Proteomes" id="UP000034617">
    <property type="component" value="Unassembled WGS sequence"/>
</dbReference>
<dbReference type="EMBL" id="LCHM01000002">
    <property type="protein sequence ID" value="KKT39031.1"/>
    <property type="molecule type" value="Genomic_DNA"/>
</dbReference>
<dbReference type="GO" id="GO:0032259">
    <property type="term" value="P:methylation"/>
    <property type="evidence" value="ECO:0007669"/>
    <property type="project" value="UniProtKB-KW"/>
</dbReference>
<keyword evidence="3" id="KW-0808">Transferase</keyword>
<reference evidence="7 8" key="1">
    <citation type="journal article" date="2015" name="Nature">
        <title>rRNA introns, odd ribosomes, and small enigmatic genomes across a large radiation of phyla.</title>
        <authorList>
            <person name="Brown C.T."/>
            <person name="Hug L.A."/>
            <person name="Thomas B.C."/>
            <person name="Sharon I."/>
            <person name="Castelle C.J."/>
            <person name="Singh A."/>
            <person name="Wilkins M.J."/>
            <person name="Williams K.H."/>
            <person name="Banfield J.F."/>
        </authorList>
    </citation>
    <scope>NUCLEOTIDE SEQUENCE [LARGE SCALE GENOMIC DNA]</scope>
</reference>
<protein>
    <recommendedName>
        <fullName evidence="1">site-specific DNA-methyltransferase (adenine-specific)</fullName>
        <ecNumber evidence="1">2.1.1.72</ecNumber>
    </recommendedName>
</protein>
<organism evidence="7 8">
    <name type="scientific">Candidatus Gottesmanbacteria bacterium GW2011_GWB1_44_11c</name>
    <dbReference type="NCBI Taxonomy" id="1618447"/>
    <lineage>
        <taxon>Bacteria</taxon>
        <taxon>Candidatus Gottesmaniibacteriota</taxon>
    </lineage>
</organism>
<evidence type="ECO:0000256" key="5">
    <source>
        <dbReference type="ARBA" id="ARBA00047942"/>
    </source>
</evidence>
<dbReference type="PRINTS" id="PR00507">
    <property type="entry name" value="N12N6MTFRASE"/>
</dbReference>
<sequence>MRSQLNLDEFIPAMDTPEAVYTLFDSLGYKVLDSHLKTSPSVYNLPLKEAALVEKIYAVANYDRRFQILLFKLKEDSKEAIRTIPEKILREVDYPFIIFTPDYKTYTFTLVEKVREGPGEFKRKLTKLIVDRFNTYYTDKDVISNFSLQAESTNPLEIFKTIQKAMSVERVTEKFFKEYKEVFFYLKSRFAKQVNDTRLGHDFTQQLMNRVMFLYFIAKKRWISDDIHFLKNFWTTYTKSKKLKNSFYSEWLSVLFFEAFNNKFFPKSYFSKELNSMLQLSPYLNGGLFTEQRLDSVGIIVLDDDFLKIYNFFNRYNFTIREDLPLEEEVAVDPEMIGKVYESLVNLSESSDERGDAGIFYTPRAEIDFMCRLSLVEYLDQHIAPTPSKDDIYKLVFAKSESESMEAIEHLKVSAGWPNFLEETLDNLSVVDPAVGSGSFLVGMLMVLSELYKLIYRDVGRNIDDFEIKKQIIGRSLYGIDVMEWAVHVCELRLWLQLVVEADIPLNERKTSPLLPNLTFKIRQGDSLVEEVGGVNLSMRNRSALNSVIKRKITILKQAKYDYFYNNRSSKYYQSEALLKQEEQLIFQMILDERIMQIRNEIIDLENIRKQETLSLPGMEVKKSTEQKDLFEESNKKLKETKASEIEFISELRKNIKTNKPFIWDIDFVEIFADENERGFDIVIGNPPYVRQEKISDPRLPKEKVTIENKKEYKEKLIQSVRARFPWMSTLNKKSDLYVYFFFHGLSLLNSLGTLCFITSNSWLDVGYGANLQDFLLEHVQVKAIFDNQAKRSFKSADVNTVITLLGSPDKHENTHSGNRVKFVMFKRSFDEVVNTSNLIRIDNALHILSDSNLRVFPATQYELMRDGWEYPDTTPESQKESYTFSVGKYAGNKWGGKFLRAPDIYFTCLARQNGHEVLLGSLFDGERYLNTGGADGFFILTDVKKIDDTYSEITNTSIEGKKNGYPKFRIENKYLKSLIKDVTKDNKRIEIKKPDAWVLNIEDSKPDIETTKYILWGEKVGFNKRSVTKNQKPWYKPTRQMQRSGKILFPRSFNESHIIFYNPREFIALRFYRLYPKEKISIIPILAILNTSYFGLLMELCAPGNLGLGALDVTMASFLRLKIPYNYSARTKLENAFQAIKDRKIVSVYEETGINPQKNIREQKPEPLPDRKILDDIVFSILDLTVEERNEVYWSLCELVRNRLEKAKSL</sequence>
<keyword evidence="2" id="KW-0489">Methyltransferase</keyword>
<dbReference type="PANTHER" id="PTHR33841">
    <property type="entry name" value="DNA METHYLTRANSFERASE YEEA-RELATED"/>
    <property type="match status" value="1"/>
</dbReference>
<dbReference type="EC" id="2.1.1.72" evidence="1"/>
<evidence type="ECO:0000256" key="2">
    <source>
        <dbReference type="ARBA" id="ARBA00022603"/>
    </source>
</evidence>
<evidence type="ECO:0000313" key="8">
    <source>
        <dbReference type="Proteomes" id="UP000034617"/>
    </source>
</evidence>
<dbReference type="InterPro" id="IPR011639">
    <property type="entry name" value="MethylTrfase_TaqI-like_dom"/>
</dbReference>
<accession>A0A0G1GV96</accession>
<dbReference type="InterPro" id="IPR002052">
    <property type="entry name" value="DNA_methylase_N6_adenine_CS"/>
</dbReference>
<comment type="caution">
    <text evidence="7">The sequence shown here is derived from an EMBL/GenBank/DDBJ whole genome shotgun (WGS) entry which is preliminary data.</text>
</comment>
<feature type="domain" description="Type II methyltransferase M.TaqI-like" evidence="6">
    <location>
        <begin position="476"/>
        <end position="794"/>
    </location>
</feature>
<evidence type="ECO:0000259" key="6">
    <source>
        <dbReference type="Pfam" id="PF07669"/>
    </source>
</evidence>
<proteinExistence type="predicted"/>
<dbReference type="InterPro" id="IPR050953">
    <property type="entry name" value="N4_N6_ade-DNA_methylase"/>
</dbReference>
<dbReference type="GO" id="GO:0003676">
    <property type="term" value="F:nucleic acid binding"/>
    <property type="evidence" value="ECO:0007669"/>
    <property type="project" value="InterPro"/>
</dbReference>
<name>A0A0G1GV96_9BACT</name>
<evidence type="ECO:0000256" key="3">
    <source>
        <dbReference type="ARBA" id="ARBA00022679"/>
    </source>
</evidence>
<evidence type="ECO:0000313" key="7">
    <source>
        <dbReference type="EMBL" id="KKT39031.1"/>
    </source>
</evidence>
<dbReference type="PATRIC" id="fig|1618447.3.peg.100"/>
<dbReference type="GO" id="GO:0006304">
    <property type="term" value="P:DNA modification"/>
    <property type="evidence" value="ECO:0007669"/>
    <property type="project" value="InterPro"/>
</dbReference>
<dbReference type="Gene3D" id="3.40.50.150">
    <property type="entry name" value="Vaccinia Virus protein VP39"/>
    <property type="match status" value="2"/>
</dbReference>
<dbReference type="InterPro" id="IPR029063">
    <property type="entry name" value="SAM-dependent_MTases_sf"/>
</dbReference>
<evidence type="ECO:0000256" key="4">
    <source>
        <dbReference type="ARBA" id="ARBA00022691"/>
    </source>
</evidence>
<comment type="catalytic activity">
    <reaction evidence="5">
        <text>a 2'-deoxyadenosine in DNA + S-adenosyl-L-methionine = an N(6)-methyl-2'-deoxyadenosine in DNA + S-adenosyl-L-homocysteine + H(+)</text>
        <dbReference type="Rhea" id="RHEA:15197"/>
        <dbReference type="Rhea" id="RHEA-COMP:12418"/>
        <dbReference type="Rhea" id="RHEA-COMP:12419"/>
        <dbReference type="ChEBI" id="CHEBI:15378"/>
        <dbReference type="ChEBI" id="CHEBI:57856"/>
        <dbReference type="ChEBI" id="CHEBI:59789"/>
        <dbReference type="ChEBI" id="CHEBI:90615"/>
        <dbReference type="ChEBI" id="CHEBI:90616"/>
        <dbReference type="EC" id="2.1.1.72"/>
    </reaction>
</comment>
<dbReference type="AlphaFoldDB" id="A0A0G1GV96"/>
<dbReference type="PANTHER" id="PTHR33841:SF1">
    <property type="entry name" value="DNA METHYLTRANSFERASE A"/>
    <property type="match status" value="1"/>
</dbReference>
<dbReference type="PROSITE" id="PS00092">
    <property type="entry name" value="N6_MTASE"/>
    <property type="match status" value="1"/>
</dbReference>